<accession>A0A852SU05</accession>
<organism evidence="2 3">
    <name type="scientific">Herbiconiux flava</name>
    <dbReference type="NCBI Taxonomy" id="881268"/>
    <lineage>
        <taxon>Bacteria</taxon>
        <taxon>Bacillati</taxon>
        <taxon>Actinomycetota</taxon>
        <taxon>Actinomycetes</taxon>
        <taxon>Micrococcales</taxon>
        <taxon>Microbacteriaceae</taxon>
        <taxon>Herbiconiux</taxon>
    </lineage>
</organism>
<evidence type="ECO:0000256" key="1">
    <source>
        <dbReference type="SAM" id="MobiDB-lite"/>
    </source>
</evidence>
<proteinExistence type="predicted"/>
<name>A0A852SU05_9MICO</name>
<dbReference type="Proteomes" id="UP000549913">
    <property type="component" value="Unassembled WGS sequence"/>
</dbReference>
<feature type="region of interest" description="Disordered" evidence="1">
    <location>
        <begin position="1"/>
        <end position="56"/>
    </location>
</feature>
<evidence type="ECO:0008006" key="4">
    <source>
        <dbReference type="Google" id="ProtNLM"/>
    </source>
</evidence>
<dbReference type="InterPro" id="IPR021487">
    <property type="entry name" value="DUF3140"/>
</dbReference>
<evidence type="ECO:0000313" key="2">
    <source>
        <dbReference type="EMBL" id="NYD72232.1"/>
    </source>
</evidence>
<sequence>MTEKNETERDDAKKEFDEAVTMTAGELEEWLDTDESKSVGQKEGGGSGESVGHHSGRRIIEILHTKKADLSDDDVAHMKKVVGYVHRHLAQRPDGDVTDTPWRWSLMNWGHDPLKKAKKK</sequence>
<keyword evidence="3" id="KW-1185">Reference proteome</keyword>
<gene>
    <name evidence="2" type="ORF">BJ984_003390</name>
</gene>
<dbReference type="AlphaFoldDB" id="A0A852SU05"/>
<comment type="caution">
    <text evidence="2">The sequence shown here is derived from an EMBL/GenBank/DDBJ whole genome shotgun (WGS) entry which is preliminary data.</text>
</comment>
<protein>
    <recommendedName>
        <fullName evidence="4">DUF3140 domain-containing protein</fullName>
    </recommendedName>
</protein>
<evidence type="ECO:0000313" key="3">
    <source>
        <dbReference type="Proteomes" id="UP000549913"/>
    </source>
</evidence>
<dbReference type="PANTHER" id="PTHR40630:SF1">
    <property type="entry name" value="DNA-BINDING PROTEIN"/>
    <property type="match status" value="1"/>
</dbReference>
<dbReference type="Pfam" id="PF11338">
    <property type="entry name" value="DUF3140"/>
    <property type="match status" value="1"/>
</dbReference>
<dbReference type="PANTHER" id="PTHR40630">
    <property type="entry name" value="POSSIBLE DNA-BINDING PROTEIN"/>
    <property type="match status" value="1"/>
</dbReference>
<reference evidence="2 3" key="1">
    <citation type="submission" date="2020-07" db="EMBL/GenBank/DDBJ databases">
        <title>Sequencing the genomes of 1000 actinobacteria strains.</title>
        <authorList>
            <person name="Klenk H.-P."/>
        </authorList>
    </citation>
    <scope>NUCLEOTIDE SEQUENCE [LARGE SCALE GENOMIC DNA]</scope>
    <source>
        <strain evidence="2 3">DSM 26474</strain>
    </source>
</reference>
<dbReference type="EMBL" id="JACCBM010000001">
    <property type="protein sequence ID" value="NYD72232.1"/>
    <property type="molecule type" value="Genomic_DNA"/>
</dbReference>
<feature type="compositionally biased region" description="Basic and acidic residues" evidence="1">
    <location>
        <begin position="1"/>
        <end position="17"/>
    </location>
</feature>
<dbReference type="RefSeq" id="WP_179549033.1">
    <property type="nucleotide sequence ID" value="NZ_BSEW01000002.1"/>
</dbReference>